<feature type="compositionally biased region" description="Polar residues" evidence="8">
    <location>
        <begin position="415"/>
        <end position="430"/>
    </location>
</feature>
<dbReference type="SUPFAM" id="SSF53335">
    <property type="entry name" value="S-adenosyl-L-methionine-dependent methyltransferases"/>
    <property type="match status" value="1"/>
</dbReference>
<feature type="region of interest" description="Disordered" evidence="8">
    <location>
        <begin position="393"/>
        <end position="437"/>
    </location>
</feature>
<dbReference type="OrthoDB" id="194443at2759"/>
<dbReference type="AlphaFoldDB" id="A0A9P8PU13"/>
<keyword evidence="10" id="KW-1185">Reference proteome</keyword>
<organism evidence="9 10">
    <name type="scientific">Wickerhamomyces mucosus</name>
    <dbReference type="NCBI Taxonomy" id="1378264"/>
    <lineage>
        <taxon>Eukaryota</taxon>
        <taxon>Fungi</taxon>
        <taxon>Dikarya</taxon>
        <taxon>Ascomycota</taxon>
        <taxon>Saccharomycotina</taxon>
        <taxon>Saccharomycetes</taxon>
        <taxon>Phaffomycetales</taxon>
        <taxon>Wickerhamomycetaceae</taxon>
        <taxon>Wickerhamomyces</taxon>
    </lineage>
</organism>
<evidence type="ECO:0000256" key="6">
    <source>
        <dbReference type="ARBA" id="ARBA00049075"/>
    </source>
</evidence>
<comment type="caution">
    <text evidence="9">The sequence shown here is derived from an EMBL/GenBank/DDBJ whole genome shotgun (WGS) entry which is preliminary data.</text>
</comment>
<dbReference type="Gene3D" id="3.40.50.150">
    <property type="entry name" value="Vaccinia Virus protein VP39"/>
    <property type="match status" value="1"/>
</dbReference>
<dbReference type="GO" id="GO:0005634">
    <property type="term" value="C:nucleus"/>
    <property type="evidence" value="ECO:0007669"/>
    <property type="project" value="TreeGrafter"/>
</dbReference>
<dbReference type="PANTHER" id="PTHR14741">
    <property type="entry name" value="S-ADENOSYLMETHIONINE-DEPENDENT METHYLTRANSFERASE RELATED"/>
    <property type="match status" value="1"/>
</dbReference>
<reference evidence="9" key="2">
    <citation type="submission" date="2021-01" db="EMBL/GenBank/DDBJ databases">
        <authorList>
            <person name="Schikora-Tamarit M.A."/>
        </authorList>
    </citation>
    <scope>NUCLEOTIDE SEQUENCE</scope>
    <source>
        <strain evidence="9">CBS6341</strain>
    </source>
</reference>
<evidence type="ECO:0000256" key="3">
    <source>
        <dbReference type="ARBA" id="ARBA00047418"/>
    </source>
</evidence>
<comment type="catalytic activity">
    <reaction evidence="5">
        <text>a 5'-end (N(2),N(7)-dimethyl 5'-triphosphoguanosine)-ribonucleoside in snRNA + S-adenosyl-L-methionine = a 5'-end (N(2),N(2),N(7)-trimethyl 5'-triphosphoguanosine)-ribonucleoside in snRNA + S-adenosyl-L-homocysteine + H(+)</text>
        <dbReference type="Rhea" id="RHEA:78479"/>
        <dbReference type="Rhea" id="RHEA-COMP:19087"/>
        <dbReference type="Rhea" id="RHEA-COMP:19089"/>
        <dbReference type="ChEBI" id="CHEBI:15378"/>
        <dbReference type="ChEBI" id="CHEBI:57856"/>
        <dbReference type="ChEBI" id="CHEBI:59789"/>
        <dbReference type="ChEBI" id="CHEBI:167623"/>
        <dbReference type="ChEBI" id="CHEBI:172880"/>
    </reaction>
    <physiologicalReaction direction="left-to-right" evidence="5">
        <dbReference type="Rhea" id="RHEA:78480"/>
    </physiologicalReaction>
</comment>
<sequence length="544" mass="63637">MGKKKSLKLSQRKFFDESPEIFQLKKGELEQGSKKFWNQRYSLFSRFDEGVYMNQELWYSVTPESIAIFISKFIYACNPNIETICDVFCGGGGNTIQFARRFKNVIGIDINQENLYCTEKNCEVYGVEHKVKLYLGDWREISKGGKTFKKLQKKIDFLFASPPWGGTSYKNKELFDLNDLQPLPIKELLESFFSISKNVCLFLPRNSDISQLSEITRELLGNDALCRILYTYSEGFIKGIMVFWGDSYMPEMEIDRDLLSKQNKAFIDETFGPKPDENFYDENTHNDAITNYSYLAYKNRESSYNSDIYINEYDHGKNTHGESLDQDGEGHHTFYGDRPYEQYNHFPNNESTYEKEYEVDSKPWGTANKQEDMEKGPQIEYEYRQQGLELPPQMTNLSSLSTSHTNTEESPRSAYPTNSNSHDNQQSVTTKSHHPHSAYFNYVNYDYNREDYSSNEHPKKQNTRDLQESHKEESHKEERNPYNAYQKNHNGNEHVDYEKHKLRDLDIEMEDHSVGTTRDSELPDSRSEDDKFVSAEEYNSAQNI</sequence>
<comment type="similarity">
    <text evidence="2">Belongs to the methyltransferase superfamily. Trimethylguanosine synthase family.</text>
</comment>
<accession>A0A9P8PU13</accession>
<evidence type="ECO:0000256" key="1">
    <source>
        <dbReference type="ARBA" id="ARBA00018517"/>
    </source>
</evidence>
<feature type="compositionally biased region" description="Basic and acidic residues" evidence="8">
    <location>
        <begin position="490"/>
        <end position="534"/>
    </location>
</feature>
<evidence type="ECO:0000256" key="4">
    <source>
        <dbReference type="ARBA" id="ARBA00048740"/>
    </source>
</evidence>
<evidence type="ECO:0000256" key="2">
    <source>
        <dbReference type="ARBA" id="ARBA00025783"/>
    </source>
</evidence>
<evidence type="ECO:0000313" key="9">
    <source>
        <dbReference type="EMBL" id="KAH3678403.1"/>
    </source>
</evidence>
<evidence type="ECO:0000313" key="10">
    <source>
        <dbReference type="Proteomes" id="UP000769528"/>
    </source>
</evidence>
<comment type="catalytic activity">
    <reaction evidence="3">
        <text>a 5'-end (N(2),N(7)-dimethyl 5'-triphosphoguanosine)-ribonucleoside in snoRNA + S-adenosyl-L-methionine = a 5'-end (N(2),N(2),N(7)-trimethyl 5'-triphosphoguanosine)-ribonucleoside in snoRNA + S-adenosyl-L-homocysteine + H(+)</text>
        <dbReference type="Rhea" id="RHEA:78507"/>
        <dbReference type="Rhea" id="RHEA-COMP:19088"/>
        <dbReference type="Rhea" id="RHEA-COMP:19090"/>
        <dbReference type="ChEBI" id="CHEBI:15378"/>
        <dbReference type="ChEBI" id="CHEBI:57856"/>
        <dbReference type="ChEBI" id="CHEBI:59789"/>
        <dbReference type="ChEBI" id="CHEBI:167623"/>
        <dbReference type="ChEBI" id="CHEBI:172880"/>
    </reaction>
    <physiologicalReaction direction="left-to-right" evidence="3">
        <dbReference type="Rhea" id="RHEA:78508"/>
    </physiologicalReaction>
</comment>
<evidence type="ECO:0000256" key="7">
    <source>
        <dbReference type="ARBA" id="ARBA00049790"/>
    </source>
</evidence>
<dbReference type="InterPro" id="IPR029063">
    <property type="entry name" value="SAM-dependent_MTases_sf"/>
</dbReference>
<dbReference type="PANTHER" id="PTHR14741:SF32">
    <property type="entry name" value="TRIMETHYLGUANOSINE SYNTHASE"/>
    <property type="match status" value="1"/>
</dbReference>
<dbReference type="EMBL" id="JAEUBF010000443">
    <property type="protein sequence ID" value="KAH3678403.1"/>
    <property type="molecule type" value="Genomic_DNA"/>
</dbReference>
<dbReference type="InterPro" id="IPR019012">
    <property type="entry name" value="RNA_cap_Gua-N2-MeTrfase"/>
</dbReference>
<feature type="compositionally biased region" description="Basic and acidic residues" evidence="8">
    <location>
        <begin position="319"/>
        <end position="340"/>
    </location>
</feature>
<proteinExistence type="inferred from homology"/>
<gene>
    <name evidence="9" type="ORF">WICMUC_001420</name>
</gene>
<reference evidence="9" key="1">
    <citation type="journal article" date="2021" name="Open Biol.">
        <title>Shared evolutionary footprints suggest mitochondrial oxidative damage underlies multiple complex I losses in fungi.</title>
        <authorList>
            <person name="Schikora-Tamarit M.A."/>
            <person name="Marcet-Houben M."/>
            <person name="Nosek J."/>
            <person name="Gabaldon T."/>
        </authorList>
    </citation>
    <scope>NUCLEOTIDE SEQUENCE</scope>
    <source>
        <strain evidence="9">CBS6341</strain>
    </source>
</reference>
<protein>
    <recommendedName>
        <fullName evidence="1">Trimethylguanosine synthase</fullName>
    </recommendedName>
    <alternativeName>
        <fullName evidence="7">Cap-specific guanine-N(2) methyltransferase</fullName>
    </alternativeName>
</protein>
<dbReference type="CDD" id="cd02440">
    <property type="entry name" value="AdoMet_MTases"/>
    <property type="match status" value="1"/>
</dbReference>
<feature type="region of interest" description="Disordered" evidence="8">
    <location>
        <begin position="319"/>
        <end position="347"/>
    </location>
</feature>
<feature type="compositionally biased region" description="Basic and acidic residues" evidence="8">
    <location>
        <begin position="449"/>
        <end position="480"/>
    </location>
</feature>
<evidence type="ECO:0000256" key="8">
    <source>
        <dbReference type="SAM" id="MobiDB-lite"/>
    </source>
</evidence>
<dbReference type="Proteomes" id="UP000769528">
    <property type="component" value="Unassembled WGS sequence"/>
</dbReference>
<evidence type="ECO:0000256" key="5">
    <source>
        <dbReference type="ARBA" id="ARBA00048763"/>
    </source>
</evidence>
<feature type="region of interest" description="Disordered" evidence="8">
    <location>
        <begin position="449"/>
        <end position="544"/>
    </location>
</feature>
<comment type="catalytic activity">
    <reaction evidence="4">
        <text>a 5'-end (N(7)-methyl 5'-triphosphoguanosine)-ribonucleoside in snoRNA + S-adenosyl-L-methionine = a 5'-end (N(2),N(7)-dimethyl 5'-triphosphoguanosine)-ribonucleoside in snoRNA + S-adenosyl-L-homocysteine + H(+)</text>
        <dbReference type="Rhea" id="RHEA:78475"/>
        <dbReference type="Rhea" id="RHEA-COMP:19086"/>
        <dbReference type="Rhea" id="RHEA-COMP:19088"/>
        <dbReference type="ChEBI" id="CHEBI:15378"/>
        <dbReference type="ChEBI" id="CHEBI:57856"/>
        <dbReference type="ChEBI" id="CHEBI:59789"/>
        <dbReference type="ChEBI" id="CHEBI:156461"/>
        <dbReference type="ChEBI" id="CHEBI:172880"/>
    </reaction>
    <physiologicalReaction direction="left-to-right" evidence="4">
        <dbReference type="Rhea" id="RHEA:78476"/>
    </physiologicalReaction>
</comment>
<dbReference type="GO" id="GO:0071164">
    <property type="term" value="F:RNA cap trimethylguanosine synthase activity"/>
    <property type="evidence" value="ECO:0007669"/>
    <property type="project" value="TreeGrafter"/>
</dbReference>
<feature type="compositionally biased region" description="Low complexity" evidence="8">
    <location>
        <begin position="395"/>
        <end position="405"/>
    </location>
</feature>
<name>A0A9P8PU13_9ASCO</name>
<comment type="catalytic activity">
    <reaction evidence="6">
        <text>a 5'-end (N(7)-methyl 5'-triphosphoguanosine)-ribonucleoside in snRNA + S-adenosyl-L-methionine = a 5'-end (N(2),N(7)-dimethyl 5'-triphosphoguanosine)-ribonucleoside in snRNA + S-adenosyl-L-homocysteine + H(+)</text>
        <dbReference type="Rhea" id="RHEA:78471"/>
        <dbReference type="Rhea" id="RHEA-COMP:19085"/>
        <dbReference type="Rhea" id="RHEA-COMP:19087"/>
        <dbReference type="ChEBI" id="CHEBI:15378"/>
        <dbReference type="ChEBI" id="CHEBI:57856"/>
        <dbReference type="ChEBI" id="CHEBI:59789"/>
        <dbReference type="ChEBI" id="CHEBI:156461"/>
        <dbReference type="ChEBI" id="CHEBI:172880"/>
    </reaction>
    <physiologicalReaction direction="left-to-right" evidence="6">
        <dbReference type="Rhea" id="RHEA:78472"/>
    </physiologicalReaction>
</comment>
<dbReference type="Pfam" id="PF09445">
    <property type="entry name" value="Methyltransf_15"/>
    <property type="match status" value="1"/>
</dbReference>